<feature type="coiled-coil region" evidence="3">
    <location>
        <begin position="447"/>
        <end position="474"/>
    </location>
</feature>
<keyword evidence="2" id="KW-0564">Palmitate</keyword>
<evidence type="ECO:0000256" key="1">
    <source>
        <dbReference type="ARBA" id="ARBA00007613"/>
    </source>
</evidence>
<dbReference type="AlphaFoldDB" id="A0A098S3U6"/>
<keyword evidence="2" id="KW-1134">Transmembrane beta strand</keyword>
<evidence type="ECO:0000256" key="2">
    <source>
        <dbReference type="RuleBase" id="RU362097"/>
    </source>
</evidence>
<evidence type="ECO:0000313" key="4">
    <source>
        <dbReference type="EMBL" id="KGE85807.1"/>
    </source>
</evidence>
<sequence length="479" mass="53879">MTTNNIFYRIAIFLVLASIAWSCNVPEKVLLPVSQTLPDQYEPLLATDSTNIATISWRAYFDDPNLIALIDSALQNNQELNILLQEIQVSQNEVLEREGEYLPFVRLGAGIGAEKPGRYTRAGAVEEQLDIEPEKAFPEPLGDFQLGAVATWEVDIWRKLRNAKDAAQLRYLAATEGRNFLVTNLVAEISETYYELLALDNLLKIINDNLLLQQDALSKVKLQKENARATQLAVNRFEAQLLNTRNLQYAIKQQITEAENRINFLAGRYPSEVARNPQSFMDMPLDSIQAGVPAELLANRPDIRQAEYELAAANLDIDVARADFYPRLDITAGLGFQAFNPKFLASPESVVFNLAGDLMAPLINKKAIQARYNMATAKQIQAVYAYEQTVLSAYTDLLNQLNKLNNYSKSFDTKTAEVDILNKSVNIANSLYRNARADYVEVLLTQEEVLDAKMELMETRLEQLQAKVAIYRTLGGGWR</sequence>
<dbReference type="Pfam" id="PF02321">
    <property type="entry name" value="OEP"/>
    <property type="match status" value="2"/>
</dbReference>
<keyword evidence="5" id="KW-1185">Reference proteome</keyword>
<dbReference type="InterPro" id="IPR010131">
    <property type="entry name" value="MdtP/NodT-like"/>
</dbReference>
<accession>A0A098S3U6</accession>
<dbReference type="SUPFAM" id="SSF56954">
    <property type="entry name" value="Outer membrane efflux proteins (OEP)"/>
    <property type="match status" value="1"/>
</dbReference>
<dbReference type="RefSeq" id="WP_044226586.1">
    <property type="nucleotide sequence ID" value="NZ_JBKAGJ010000002.1"/>
</dbReference>
<dbReference type="Gene3D" id="2.20.200.10">
    <property type="entry name" value="Outer membrane efflux proteins (OEP)"/>
    <property type="match status" value="1"/>
</dbReference>
<dbReference type="Gene3D" id="1.20.1600.10">
    <property type="entry name" value="Outer membrane efflux proteins (OEP)"/>
    <property type="match status" value="1"/>
</dbReference>
<dbReference type="Proteomes" id="UP000029736">
    <property type="component" value="Unassembled WGS sequence"/>
</dbReference>
<dbReference type="GO" id="GO:0005886">
    <property type="term" value="C:plasma membrane"/>
    <property type="evidence" value="ECO:0007669"/>
    <property type="project" value="UniProtKB-SubCell"/>
</dbReference>
<dbReference type="STRING" id="1524460.IX84_24545"/>
<dbReference type="PANTHER" id="PTHR30203">
    <property type="entry name" value="OUTER MEMBRANE CATION EFFLUX PROTEIN"/>
    <property type="match status" value="1"/>
</dbReference>
<protein>
    <submittedName>
        <fullName evidence="4">RND transporter</fullName>
    </submittedName>
</protein>
<comment type="subcellular location">
    <subcellularLocation>
        <location evidence="2">Cell membrane</location>
        <topology evidence="2">Lipid-anchor</topology>
    </subcellularLocation>
</comment>
<keyword evidence="2" id="KW-0812">Transmembrane</keyword>
<comment type="similarity">
    <text evidence="1 2">Belongs to the outer membrane factor (OMF) (TC 1.B.17) family.</text>
</comment>
<keyword evidence="2" id="KW-0472">Membrane</keyword>
<organism evidence="4 5">
    <name type="scientific">Phaeodactylibacter xiamenensis</name>
    <dbReference type="NCBI Taxonomy" id="1524460"/>
    <lineage>
        <taxon>Bacteria</taxon>
        <taxon>Pseudomonadati</taxon>
        <taxon>Bacteroidota</taxon>
        <taxon>Saprospiria</taxon>
        <taxon>Saprospirales</taxon>
        <taxon>Haliscomenobacteraceae</taxon>
        <taxon>Phaeodactylibacter</taxon>
    </lineage>
</organism>
<dbReference type="InterPro" id="IPR003423">
    <property type="entry name" value="OMP_efflux"/>
</dbReference>
<keyword evidence="2" id="KW-0449">Lipoprotein</keyword>
<dbReference type="OrthoDB" id="9770517at2"/>
<dbReference type="NCBIfam" id="TIGR01845">
    <property type="entry name" value="outer_NodT"/>
    <property type="match status" value="1"/>
</dbReference>
<dbReference type="PANTHER" id="PTHR30203:SF30">
    <property type="entry name" value="OUTER MEMBRANE PROTEIN-RELATED"/>
    <property type="match status" value="1"/>
</dbReference>
<comment type="caution">
    <text evidence="4">The sequence shown here is derived from an EMBL/GenBank/DDBJ whole genome shotgun (WGS) entry which is preliminary data.</text>
</comment>
<evidence type="ECO:0000256" key="3">
    <source>
        <dbReference type="SAM" id="Coils"/>
    </source>
</evidence>
<dbReference type="EMBL" id="JPOS01000083">
    <property type="protein sequence ID" value="KGE85807.1"/>
    <property type="molecule type" value="Genomic_DNA"/>
</dbReference>
<proteinExistence type="inferred from homology"/>
<evidence type="ECO:0000313" key="5">
    <source>
        <dbReference type="Proteomes" id="UP000029736"/>
    </source>
</evidence>
<name>A0A098S3U6_9BACT</name>
<keyword evidence="3" id="KW-0175">Coiled coil</keyword>
<gene>
    <name evidence="4" type="ORF">IX84_24545</name>
</gene>
<dbReference type="GO" id="GO:0015562">
    <property type="term" value="F:efflux transmembrane transporter activity"/>
    <property type="evidence" value="ECO:0007669"/>
    <property type="project" value="InterPro"/>
</dbReference>
<reference evidence="4 5" key="1">
    <citation type="journal article" date="2014" name="Int. J. Syst. Evol. Microbiol.">
        <title>Phaeodactylibacter xiamenensis gen. nov., sp. nov., a member of the family Saprospiraceae isolated from the marine alga Phaeodactylum tricornutum.</title>
        <authorList>
            <person name="Chen Z.Jr."/>
            <person name="Lei X."/>
            <person name="Lai Q."/>
            <person name="Li Y."/>
            <person name="Zhang B."/>
            <person name="Zhang J."/>
            <person name="Zhang H."/>
            <person name="Yang L."/>
            <person name="Zheng W."/>
            <person name="Tian Y."/>
            <person name="Yu Z."/>
            <person name="Xu H.Jr."/>
            <person name="Zheng T."/>
        </authorList>
    </citation>
    <scope>NUCLEOTIDE SEQUENCE [LARGE SCALE GENOMIC DNA]</scope>
    <source>
        <strain evidence="4 5">KD52</strain>
    </source>
</reference>